<comment type="caution">
    <text evidence="1">The sequence shown here is derived from an EMBL/GenBank/DDBJ whole genome shotgun (WGS) entry which is preliminary data.</text>
</comment>
<sequence>MSVSISIVPFSKSLDLYGEPDRHAAYSLSGYVEISLSSSFYTSYFERRRVISILLQSLVVTLEGQTELVTEETGYSALRLCSVSEQLVTDEPIELSNDGNVDDAGTSTWNVVFNLTVPGWLPETAKFGQSNSGTRYTLHASATLNNGDSSSSSSWFSTFCSPFRPQTRIIKAPHIDIELNRFRSPPESLSESESLWHMSHYAVTPELEAQESPFPIDLLSQLRVQVSAPHFVGMDENSIPFSLRLRTDGLSESECKKLRISDFNVELEQCERYRMLPLDAYVKQYPVPPRSQQPPRVPLLDPLPVQAVYELGLANMHPTTQNITRSFSLLPKSASGHYVIAGDGYAFRGDAGSSRTDSWFSLQTSVGVARHTQSSKEDSDDLWHCRRTLRPSAQSPFLGVIHRMYVTLTCTYDLTEGENPERVTRHIRVLVPLRFTRTLAKTHSATHPSSPTMVGSSHSLGDCSTSNASSIVDLPKVSSPYASSLPAYSQLFYANGDRKIDYSIPLPLYTPS</sequence>
<evidence type="ECO:0000313" key="1">
    <source>
        <dbReference type="EMBL" id="KAI0086131.1"/>
    </source>
</evidence>
<organism evidence="1 2">
    <name type="scientific">Irpex rosettiformis</name>
    <dbReference type="NCBI Taxonomy" id="378272"/>
    <lineage>
        <taxon>Eukaryota</taxon>
        <taxon>Fungi</taxon>
        <taxon>Dikarya</taxon>
        <taxon>Basidiomycota</taxon>
        <taxon>Agaricomycotina</taxon>
        <taxon>Agaricomycetes</taxon>
        <taxon>Polyporales</taxon>
        <taxon>Irpicaceae</taxon>
        <taxon>Irpex</taxon>
    </lineage>
</organism>
<proteinExistence type="predicted"/>
<reference evidence="1" key="1">
    <citation type="journal article" date="2021" name="Environ. Microbiol.">
        <title>Gene family expansions and transcriptome signatures uncover fungal adaptations to wood decay.</title>
        <authorList>
            <person name="Hage H."/>
            <person name="Miyauchi S."/>
            <person name="Viragh M."/>
            <person name="Drula E."/>
            <person name="Min B."/>
            <person name="Chaduli D."/>
            <person name="Navarro D."/>
            <person name="Favel A."/>
            <person name="Norest M."/>
            <person name="Lesage-Meessen L."/>
            <person name="Balint B."/>
            <person name="Merenyi Z."/>
            <person name="de Eugenio L."/>
            <person name="Morin E."/>
            <person name="Martinez A.T."/>
            <person name="Baldrian P."/>
            <person name="Stursova M."/>
            <person name="Martinez M.J."/>
            <person name="Novotny C."/>
            <person name="Magnuson J.K."/>
            <person name="Spatafora J.W."/>
            <person name="Maurice S."/>
            <person name="Pangilinan J."/>
            <person name="Andreopoulos W."/>
            <person name="LaButti K."/>
            <person name="Hundley H."/>
            <person name="Na H."/>
            <person name="Kuo A."/>
            <person name="Barry K."/>
            <person name="Lipzen A."/>
            <person name="Henrissat B."/>
            <person name="Riley R."/>
            <person name="Ahrendt S."/>
            <person name="Nagy L.G."/>
            <person name="Grigoriev I.V."/>
            <person name="Martin F."/>
            <person name="Rosso M.N."/>
        </authorList>
    </citation>
    <scope>NUCLEOTIDE SEQUENCE</scope>
    <source>
        <strain evidence="1">CBS 384.51</strain>
    </source>
</reference>
<dbReference type="Proteomes" id="UP001055072">
    <property type="component" value="Unassembled WGS sequence"/>
</dbReference>
<feature type="non-terminal residue" evidence="1">
    <location>
        <position position="512"/>
    </location>
</feature>
<keyword evidence="2" id="KW-1185">Reference proteome</keyword>
<evidence type="ECO:0000313" key="2">
    <source>
        <dbReference type="Proteomes" id="UP001055072"/>
    </source>
</evidence>
<name>A0ACB8TVY1_9APHY</name>
<accession>A0ACB8TVY1</accession>
<gene>
    <name evidence="1" type="ORF">BDY19DRAFT_872140</name>
</gene>
<dbReference type="EMBL" id="MU274925">
    <property type="protein sequence ID" value="KAI0086131.1"/>
    <property type="molecule type" value="Genomic_DNA"/>
</dbReference>
<protein>
    <submittedName>
        <fullName evidence="1">Uncharacterized protein</fullName>
    </submittedName>
</protein>